<keyword evidence="2" id="KW-1003">Cell membrane</keyword>
<keyword evidence="4 6" id="KW-1133">Transmembrane helix</keyword>
<dbReference type="AlphaFoldDB" id="A0A940DR34"/>
<protein>
    <submittedName>
        <fullName evidence="9">ABC transporter permease</fullName>
    </submittedName>
</protein>
<feature type="domain" description="ABC3 transporter permease C-terminal" evidence="7">
    <location>
        <begin position="282"/>
        <end position="398"/>
    </location>
</feature>
<dbReference type="InterPro" id="IPR025857">
    <property type="entry name" value="MacB_PCD"/>
</dbReference>
<feature type="transmembrane region" description="Helical" evidence="6">
    <location>
        <begin position="656"/>
        <end position="680"/>
    </location>
</feature>
<feature type="transmembrane region" description="Helical" evidence="6">
    <location>
        <begin position="12"/>
        <end position="37"/>
    </location>
</feature>
<evidence type="ECO:0000256" key="1">
    <source>
        <dbReference type="ARBA" id="ARBA00004651"/>
    </source>
</evidence>
<feature type="transmembrane region" description="Helical" evidence="6">
    <location>
        <begin position="324"/>
        <end position="349"/>
    </location>
</feature>
<comment type="caution">
    <text evidence="9">The sequence shown here is derived from an EMBL/GenBank/DDBJ whole genome shotgun (WGS) entry which is preliminary data.</text>
</comment>
<dbReference type="InterPro" id="IPR003838">
    <property type="entry name" value="ABC3_permease_C"/>
</dbReference>
<feature type="domain" description="ABC3 transporter permease C-terminal" evidence="7">
    <location>
        <begin position="659"/>
        <end position="772"/>
    </location>
</feature>
<dbReference type="InterPro" id="IPR050250">
    <property type="entry name" value="Macrolide_Exporter_MacB"/>
</dbReference>
<evidence type="ECO:0000313" key="10">
    <source>
        <dbReference type="Proteomes" id="UP000725002"/>
    </source>
</evidence>
<feature type="transmembrane region" description="Helical" evidence="6">
    <location>
        <begin position="279"/>
        <end position="303"/>
    </location>
</feature>
<evidence type="ECO:0000259" key="7">
    <source>
        <dbReference type="Pfam" id="PF02687"/>
    </source>
</evidence>
<sequence>MKSFLRFLWRNKLYTAIEVLGMAVAMAFVIFIGAFIINELSYDKGLEGTENIYVAHSERLFLQSATVKEQVEGKFPEIEDICRMADTGIFGGISCYARVGDEEFRQNALVVDENFFRMFTFPLLAGTPETAFLSMNSVAVSESFARKYFEGKDPCGQTFTLSLTGQEEPVTIGAVYKDFRNTVFPAQDIMYRFDLFGKMFPGGVGNGNGVATYFYKVAPGTDIAGLNERIAKTVKENDMLYLYDMYKEYLLSPFKDIHFGIIDESAPFEGVISKDYIRLFIAAGALLLVFALLNYISLTVAQTGFRAREMATRRLLGSQKSGIVARYLTEALILTLAAFALALVFAEIFSPAISGLIGKDVQPFSQVNAAEIIFCAVLILLLTVCSGAVPAAIVSGFEPVSVVKGEFAKTSRMTLGKIFIVIQNSVAVATLALAAVMFLQIRHMVSKPMGYERDGVIQVAGAGKSTDYHIDELRQLSCVEKVGWLQFEPLGASHAGWGVKRNGEELHFDMYYGSQEAFEAIGLKVLRQNADPVSPAMWLTESAMRSLGLDYDCTALELDSGMIPVCGIIQDFTKGRAGSPSGEFLLCCWITDMKSEEDFRVLRQLAVKVSGDENEAKKQIQEFYASRGFSEEDIHVQTYNEINRRMYYSEDQNLKLISVFTGLILLLSVMAMIAMSTYYARQHAKQTAIRKVMGCGRAQVFKDTARGFLAAILLAAAIGVPCSYIVAGHWLEGYSYRIGNSLWIYLAAAVALTAVALASISWQAVRLMNTDPVAALKTE</sequence>
<evidence type="ECO:0000313" key="9">
    <source>
        <dbReference type="EMBL" id="MBO8483019.1"/>
    </source>
</evidence>
<evidence type="ECO:0000256" key="2">
    <source>
        <dbReference type="ARBA" id="ARBA00022475"/>
    </source>
</evidence>
<feature type="transmembrane region" description="Helical" evidence="6">
    <location>
        <begin position="707"/>
        <end position="730"/>
    </location>
</feature>
<organism evidence="9 10">
    <name type="scientific">Candidatus Cryptobacteroides avicola</name>
    <dbReference type="NCBI Taxonomy" id="2840757"/>
    <lineage>
        <taxon>Bacteria</taxon>
        <taxon>Pseudomonadati</taxon>
        <taxon>Bacteroidota</taxon>
        <taxon>Bacteroidia</taxon>
        <taxon>Bacteroidales</taxon>
        <taxon>Candidatus Cryptobacteroides</taxon>
    </lineage>
</organism>
<feature type="transmembrane region" description="Helical" evidence="6">
    <location>
        <begin position="369"/>
        <end position="397"/>
    </location>
</feature>
<dbReference type="GO" id="GO:0005886">
    <property type="term" value="C:plasma membrane"/>
    <property type="evidence" value="ECO:0007669"/>
    <property type="project" value="UniProtKB-SubCell"/>
</dbReference>
<feature type="domain" description="MacB-like periplasmic core" evidence="8">
    <location>
        <begin position="15"/>
        <end position="232"/>
    </location>
</feature>
<name>A0A940DR34_9BACT</name>
<feature type="transmembrane region" description="Helical" evidence="6">
    <location>
        <begin position="742"/>
        <end position="762"/>
    </location>
</feature>
<comment type="subcellular location">
    <subcellularLocation>
        <location evidence="1">Cell membrane</location>
        <topology evidence="1">Multi-pass membrane protein</topology>
    </subcellularLocation>
</comment>
<dbReference type="Pfam" id="PF12704">
    <property type="entry name" value="MacB_PCD"/>
    <property type="match status" value="1"/>
</dbReference>
<dbReference type="PANTHER" id="PTHR30572:SF18">
    <property type="entry name" value="ABC-TYPE MACROLIDE FAMILY EXPORT SYSTEM PERMEASE COMPONENT 2"/>
    <property type="match status" value="1"/>
</dbReference>
<dbReference type="EMBL" id="JADILV010000021">
    <property type="protein sequence ID" value="MBO8483019.1"/>
    <property type="molecule type" value="Genomic_DNA"/>
</dbReference>
<evidence type="ECO:0000256" key="5">
    <source>
        <dbReference type="ARBA" id="ARBA00023136"/>
    </source>
</evidence>
<evidence type="ECO:0000256" key="3">
    <source>
        <dbReference type="ARBA" id="ARBA00022692"/>
    </source>
</evidence>
<proteinExistence type="predicted"/>
<keyword evidence="3 6" id="KW-0812">Transmembrane</keyword>
<dbReference type="PANTHER" id="PTHR30572">
    <property type="entry name" value="MEMBRANE COMPONENT OF TRANSPORTER-RELATED"/>
    <property type="match status" value="1"/>
</dbReference>
<dbReference type="GO" id="GO:0022857">
    <property type="term" value="F:transmembrane transporter activity"/>
    <property type="evidence" value="ECO:0007669"/>
    <property type="project" value="TreeGrafter"/>
</dbReference>
<dbReference type="Proteomes" id="UP000725002">
    <property type="component" value="Unassembled WGS sequence"/>
</dbReference>
<evidence type="ECO:0000259" key="8">
    <source>
        <dbReference type="Pfam" id="PF12704"/>
    </source>
</evidence>
<reference evidence="9" key="1">
    <citation type="submission" date="2020-10" db="EMBL/GenBank/DDBJ databases">
        <authorList>
            <person name="Gilroy R."/>
        </authorList>
    </citation>
    <scope>NUCLEOTIDE SEQUENCE</scope>
    <source>
        <strain evidence="9">G3-8215</strain>
    </source>
</reference>
<dbReference type="Pfam" id="PF02687">
    <property type="entry name" value="FtsX"/>
    <property type="match status" value="2"/>
</dbReference>
<reference evidence="9" key="2">
    <citation type="journal article" date="2021" name="PeerJ">
        <title>Extensive microbial diversity within the chicken gut microbiome revealed by metagenomics and culture.</title>
        <authorList>
            <person name="Gilroy R."/>
            <person name="Ravi A."/>
            <person name="Getino M."/>
            <person name="Pursley I."/>
            <person name="Horton D.L."/>
            <person name="Alikhan N.F."/>
            <person name="Baker D."/>
            <person name="Gharbi K."/>
            <person name="Hall N."/>
            <person name="Watson M."/>
            <person name="Adriaenssens E.M."/>
            <person name="Foster-Nyarko E."/>
            <person name="Jarju S."/>
            <person name="Secka A."/>
            <person name="Antonio M."/>
            <person name="Oren A."/>
            <person name="Chaudhuri R.R."/>
            <person name="La Ragione R."/>
            <person name="Hildebrand F."/>
            <person name="Pallen M.J."/>
        </authorList>
    </citation>
    <scope>NUCLEOTIDE SEQUENCE</scope>
    <source>
        <strain evidence="9">G3-8215</strain>
    </source>
</reference>
<accession>A0A940DR34</accession>
<evidence type="ECO:0000256" key="4">
    <source>
        <dbReference type="ARBA" id="ARBA00022989"/>
    </source>
</evidence>
<gene>
    <name evidence="9" type="ORF">IAB75_02730</name>
</gene>
<evidence type="ECO:0000256" key="6">
    <source>
        <dbReference type="SAM" id="Phobius"/>
    </source>
</evidence>
<keyword evidence="5 6" id="KW-0472">Membrane</keyword>
<feature type="transmembrane region" description="Helical" evidence="6">
    <location>
        <begin position="418"/>
        <end position="439"/>
    </location>
</feature>